<dbReference type="InterPro" id="IPR040618">
    <property type="entry name" value="Pre-Nudix"/>
</dbReference>
<dbReference type="InterPro" id="IPR020476">
    <property type="entry name" value="Nudix_hydrolase"/>
</dbReference>
<comment type="similarity">
    <text evidence="1 3">Belongs to the Nudix hydrolase family.</text>
</comment>
<dbReference type="Gene3D" id="3.90.79.10">
    <property type="entry name" value="Nucleoside Triphosphate Pyrophosphohydrolase"/>
    <property type="match status" value="1"/>
</dbReference>
<dbReference type="PRINTS" id="PR00502">
    <property type="entry name" value="NUDIXFAMILY"/>
</dbReference>
<evidence type="ECO:0000256" key="2">
    <source>
        <dbReference type="ARBA" id="ARBA00022801"/>
    </source>
</evidence>
<protein>
    <recommendedName>
        <fullName evidence="4">Nudix hydrolase domain-containing protein</fullName>
    </recommendedName>
</protein>
<proteinExistence type="inferred from homology"/>
<dbReference type="GO" id="GO:0047631">
    <property type="term" value="F:ADP-ribose diphosphatase activity"/>
    <property type="evidence" value="ECO:0007669"/>
    <property type="project" value="TreeGrafter"/>
</dbReference>
<dbReference type="InterPro" id="IPR020084">
    <property type="entry name" value="NUDIX_hydrolase_CS"/>
</dbReference>
<dbReference type="InterPro" id="IPR003293">
    <property type="entry name" value="Nudix_hydrolase6-like"/>
</dbReference>
<dbReference type="PROSITE" id="PS51462">
    <property type="entry name" value="NUDIX"/>
    <property type="match status" value="1"/>
</dbReference>
<feature type="domain" description="Nudix hydrolase" evidence="4">
    <location>
        <begin position="140"/>
        <end position="277"/>
    </location>
</feature>
<dbReference type="GO" id="GO:0051287">
    <property type="term" value="F:NAD binding"/>
    <property type="evidence" value="ECO:0007669"/>
    <property type="project" value="TreeGrafter"/>
</dbReference>
<gene>
    <name evidence="5" type="ORF">CDEB00056_LOCUS8957</name>
</gene>
<dbReference type="InterPro" id="IPR000086">
    <property type="entry name" value="NUDIX_hydrolase_dom"/>
</dbReference>
<dbReference type="PANTHER" id="PTHR13994:SF13">
    <property type="entry name" value="FI03680P"/>
    <property type="match status" value="1"/>
</dbReference>
<sequence>MNSRSGSHNSLFASDAAAISVVQETHYDTTQNKLLPYESGSHRSAKIIIPQEKESDAGGFDIDMPIEEFMERLVATIAACKTLGKSALWIEVSMTRARFIEAMVHVEGLDLHHISSDNKTINLCIWLAAGVENKIPEYATHQIGVGAIVVNSRDEILCVRELRNNYRPWKLPGGLADLGEQLDTAAKREVMEETGIDCEFENIIGFRHTHGLQFGRSDLYFVCKMVPVENSDSEGNAIIPKPVAQADEIAAAAWVPLTEYKAMVNGVNGGEPHRMMQKMMSLYESGESIQPTVMSSIVPGRGPSYLYHVNGKGEDLL</sequence>
<dbReference type="Gene3D" id="3.40.630.30">
    <property type="match status" value="1"/>
</dbReference>
<evidence type="ECO:0000256" key="3">
    <source>
        <dbReference type="RuleBase" id="RU003476"/>
    </source>
</evidence>
<dbReference type="EMBL" id="HBIO01011508">
    <property type="protein sequence ID" value="CAE0464116.1"/>
    <property type="molecule type" value="Transcribed_RNA"/>
</dbReference>
<dbReference type="PANTHER" id="PTHR13994">
    <property type="entry name" value="NUDIX HYDROLASE RELATED"/>
    <property type="match status" value="1"/>
</dbReference>
<evidence type="ECO:0000259" key="4">
    <source>
        <dbReference type="PROSITE" id="PS51462"/>
    </source>
</evidence>
<name>A0A7S3Q322_9STRA</name>
<evidence type="ECO:0000256" key="1">
    <source>
        <dbReference type="ARBA" id="ARBA00005582"/>
    </source>
</evidence>
<dbReference type="Pfam" id="PF00293">
    <property type="entry name" value="NUDIX"/>
    <property type="match status" value="1"/>
</dbReference>
<dbReference type="AlphaFoldDB" id="A0A7S3Q322"/>
<dbReference type="InterPro" id="IPR015797">
    <property type="entry name" value="NUDIX_hydrolase-like_dom_sf"/>
</dbReference>
<reference evidence="5" key="1">
    <citation type="submission" date="2021-01" db="EMBL/GenBank/DDBJ databases">
        <authorList>
            <person name="Corre E."/>
            <person name="Pelletier E."/>
            <person name="Niang G."/>
            <person name="Scheremetjew M."/>
            <person name="Finn R."/>
            <person name="Kale V."/>
            <person name="Holt S."/>
            <person name="Cochrane G."/>
            <person name="Meng A."/>
            <person name="Brown T."/>
            <person name="Cohen L."/>
        </authorList>
    </citation>
    <scope>NUCLEOTIDE SEQUENCE</scope>
    <source>
        <strain evidence="5">MM31A-1</strain>
    </source>
</reference>
<dbReference type="Pfam" id="PF18290">
    <property type="entry name" value="Nudix_hydro"/>
    <property type="match status" value="1"/>
</dbReference>
<dbReference type="PROSITE" id="PS00893">
    <property type="entry name" value="NUDIX_BOX"/>
    <property type="match status" value="1"/>
</dbReference>
<dbReference type="CDD" id="cd04670">
    <property type="entry name" value="NUDIX_ASFGF2_Nudt6"/>
    <property type="match status" value="1"/>
</dbReference>
<dbReference type="GO" id="GO:0035529">
    <property type="term" value="F:NADH pyrophosphatase activity"/>
    <property type="evidence" value="ECO:0007669"/>
    <property type="project" value="TreeGrafter"/>
</dbReference>
<dbReference type="SUPFAM" id="SSF55811">
    <property type="entry name" value="Nudix"/>
    <property type="match status" value="1"/>
</dbReference>
<accession>A0A7S3Q322</accession>
<organism evidence="5">
    <name type="scientific">Chaetoceros debilis</name>
    <dbReference type="NCBI Taxonomy" id="122233"/>
    <lineage>
        <taxon>Eukaryota</taxon>
        <taxon>Sar</taxon>
        <taxon>Stramenopiles</taxon>
        <taxon>Ochrophyta</taxon>
        <taxon>Bacillariophyta</taxon>
        <taxon>Coscinodiscophyceae</taxon>
        <taxon>Chaetocerotophycidae</taxon>
        <taxon>Chaetocerotales</taxon>
        <taxon>Chaetocerotaceae</taxon>
        <taxon>Chaetoceros</taxon>
    </lineage>
</organism>
<keyword evidence="2 3" id="KW-0378">Hydrolase</keyword>
<evidence type="ECO:0000313" key="5">
    <source>
        <dbReference type="EMBL" id="CAE0464116.1"/>
    </source>
</evidence>